<keyword evidence="1" id="KW-0812">Transmembrane</keyword>
<dbReference type="EMBL" id="PYJM01000002">
    <property type="protein sequence ID" value="PUA45665.1"/>
    <property type="molecule type" value="Genomic_DNA"/>
</dbReference>
<comment type="caution">
    <text evidence="2">The sequence shown here is derived from an EMBL/GenBank/DDBJ whole genome shotgun (WGS) entry which is preliminary data.</text>
</comment>
<evidence type="ECO:0000313" key="3">
    <source>
        <dbReference type="Proteomes" id="UP000244178"/>
    </source>
</evidence>
<dbReference type="Pfam" id="PF06611">
    <property type="entry name" value="DUF1145"/>
    <property type="match status" value="1"/>
</dbReference>
<feature type="transmembrane region" description="Helical" evidence="1">
    <location>
        <begin position="34"/>
        <end position="56"/>
    </location>
</feature>
<dbReference type="Proteomes" id="UP000244178">
    <property type="component" value="Unassembled WGS sequence"/>
</dbReference>
<dbReference type="PANTHER" id="PTHR38775:SF1">
    <property type="entry name" value="INNER MEMBRANE PROTEIN"/>
    <property type="match status" value="1"/>
</dbReference>
<dbReference type="PANTHER" id="PTHR38775">
    <property type="entry name" value="INNER MEMBRANE PROTEIN-RELATED"/>
    <property type="match status" value="1"/>
</dbReference>
<proteinExistence type="predicted"/>
<dbReference type="AlphaFoldDB" id="A0A2T6GNC4"/>
<gene>
    <name evidence="2" type="ORF">C5U62_09295</name>
</gene>
<sequence>MKFLWGMGKFLTLVFWLVVLINLAKPLINPLHLLVNLAGSLLLLTHLLELLLFNGSLKDRPHPWRDRWQILLVGIFHLQTLPAAVPAVETDHA</sequence>
<evidence type="ECO:0000256" key="1">
    <source>
        <dbReference type="SAM" id="Phobius"/>
    </source>
</evidence>
<dbReference type="InterPro" id="IPR009525">
    <property type="entry name" value="DUF1145"/>
</dbReference>
<reference evidence="2 3" key="1">
    <citation type="submission" date="2018-03" db="EMBL/GenBank/DDBJ databases">
        <title>Draft genome sequence of the plant growth promoting rhizobacterium Pseudomonas protegens strain BNJ-SS-45 isolated from wheat (Triticum aestivum) rhizosphere.</title>
        <authorList>
            <person name="Bajpai A."/>
            <person name="Shende K."/>
            <person name="Meena N."/>
            <person name="Upadhyayula S.R."/>
            <person name="Suravajhala P."/>
            <person name="Medicherla K.M."/>
            <person name="Johri B.N."/>
        </authorList>
    </citation>
    <scope>NUCLEOTIDE SEQUENCE [LARGE SCALE GENOMIC DNA]</scope>
    <source>
        <strain evidence="2 3">BNJ-SS-45</strain>
    </source>
</reference>
<keyword evidence="1" id="KW-0472">Membrane</keyword>
<organism evidence="2 3">
    <name type="scientific">Pseudomonas protegens</name>
    <dbReference type="NCBI Taxonomy" id="380021"/>
    <lineage>
        <taxon>Bacteria</taxon>
        <taxon>Pseudomonadati</taxon>
        <taxon>Pseudomonadota</taxon>
        <taxon>Gammaproteobacteria</taxon>
        <taxon>Pseudomonadales</taxon>
        <taxon>Pseudomonadaceae</taxon>
        <taxon>Pseudomonas</taxon>
    </lineage>
</organism>
<keyword evidence="1" id="KW-1133">Transmembrane helix</keyword>
<accession>A0A2T6GNC4</accession>
<protein>
    <submittedName>
        <fullName evidence="2">DUF1145 domain-containing protein</fullName>
    </submittedName>
</protein>
<name>A0A2T6GNC4_9PSED</name>
<dbReference type="RefSeq" id="WP_060837842.1">
    <property type="nucleotide sequence ID" value="NZ_PIZE01000001.1"/>
</dbReference>
<evidence type="ECO:0000313" key="2">
    <source>
        <dbReference type="EMBL" id="PUA45665.1"/>
    </source>
</evidence>